<dbReference type="AlphaFoldDB" id="A0A914UQD6"/>
<feature type="compositionally biased region" description="Basic and acidic residues" evidence="1">
    <location>
        <begin position="96"/>
        <end position="125"/>
    </location>
</feature>
<name>A0A914UQD6_9BILA</name>
<dbReference type="Proteomes" id="UP000887566">
    <property type="component" value="Unplaced"/>
</dbReference>
<reference evidence="4" key="1">
    <citation type="submission" date="2022-11" db="UniProtKB">
        <authorList>
            <consortium name="WormBaseParasite"/>
        </authorList>
    </citation>
    <scope>IDENTIFICATION</scope>
</reference>
<feature type="region of interest" description="Disordered" evidence="1">
    <location>
        <begin position="89"/>
        <end position="143"/>
    </location>
</feature>
<feature type="chain" id="PRO_5037225968" evidence="2">
    <location>
        <begin position="19"/>
        <end position="143"/>
    </location>
</feature>
<proteinExistence type="predicted"/>
<sequence length="143" mass="15914">MIVFFTVGALLIVHELNSSPSSAAAERRRPVDVDDFRPVRIPNVRVDVREDESDTSIPTLLPAQAPAIDGDEGDKTEWKFKRRKNALMQLPPAQLRVDEKDSTPAKSEQDNIVDSPRDVSIHEPKNAGGRYPILKNGKFIASK</sequence>
<protein>
    <submittedName>
        <fullName evidence="4">Secreted protein</fullName>
    </submittedName>
</protein>
<accession>A0A914UQD6</accession>
<organism evidence="3 4">
    <name type="scientific">Plectus sambesii</name>
    <dbReference type="NCBI Taxonomy" id="2011161"/>
    <lineage>
        <taxon>Eukaryota</taxon>
        <taxon>Metazoa</taxon>
        <taxon>Ecdysozoa</taxon>
        <taxon>Nematoda</taxon>
        <taxon>Chromadorea</taxon>
        <taxon>Plectida</taxon>
        <taxon>Plectina</taxon>
        <taxon>Plectoidea</taxon>
        <taxon>Plectidae</taxon>
        <taxon>Plectus</taxon>
    </lineage>
</organism>
<feature type="signal peptide" evidence="2">
    <location>
        <begin position="1"/>
        <end position="18"/>
    </location>
</feature>
<evidence type="ECO:0000256" key="2">
    <source>
        <dbReference type="SAM" id="SignalP"/>
    </source>
</evidence>
<evidence type="ECO:0000313" key="4">
    <source>
        <dbReference type="WBParaSite" id="PSAMB.scaffold11771size3142.g34391.t1"/>
    </source>
</evidence>
<dbReference type="WBParaSite" id="PSAMB.scaffold11771size3142.g34391.t1">
    <property type="protein sequence ID" value="PSAMB.scaffold11771size3142.g34391.t1"/>
    <property type="gene ID" value="PSAMB.scaffold11771size3142.g34391"/>
</dbReference>
<keyword evidence="3" id="KW-1185">Reference proteome</keyword>
<evidence type="ECO:0000256" key="1">
    <source>
        <dbReference type="SAM" id="MobiDB-lite"/>
    </source>
</evidence>
<evidence type="ECO:0000313" key="3">
    <source>
        <dbReference type="Proteomes" id="UP000887566"/>
    </source>
</evidence>
<keyword evidence="2" id="KW-0732">Signal</keyword>
<feature type="region of interest" description="Disordered" evidence="1">
    <location>
        <begin position="47"/>
        <end position="73"/>
    </location>
</feature>